<dbReference type="RefSeq" id="WP_108983995.1">
    <property type="nucleotide sequence ID" value="NZ_BFBR01000002.1"/>
</dbReference>
<dbReference type="AlphaFoldDB" id="A0A2P2E7S8"/>
<feature type="region of interest" description="Disordered" evidence="1">
    <location>
        <begin position="18"/>
        <end position="50"/>
    </location>
</feature>
<evidence type="ECO:0008006" key="4">
    <source>
        <dbReference type="Google" id="ProtNLM"/>
    </source>
</evidence>
<dbReference type="EMBL" id="BFBR01000002">
    <property type="protein sequence ID" value="GBF57110.1"/>
    <property type="molecule type" value="Genomic_DNA"/>
</dbReference>
<name>A0A2P2E7S8_9PROT</name>
<keyword evidence="3" id="KW-1185">Reference proteome</keyword>
<dbReference type="Gene3D" id="3.30.10.10">
    <property type="entry name" value="Trypsin Inhibitor V, subunit A"/>
    <property type="match status" value="1"/>
</dbReference>
<evidence type="ECO:0000313" key="3">
    <source>
        <dbReference type="Proteomes" id="UP000245086"/>
    </source>
</evidence>
<gene>
    <name evidence="2" type="ORF">PbB2_00770</name>
</gene>
<proteinExistence type="predicted"/>
<dbReference type="OrthoDB" id="8724542at2"/>
<evidence type="ECO:0000256" key="1">
    <source>
        <dbReference type="SAM" id="MobiDB-lite"/>
    </source>
</evidence>
<comment type="caution">
    <text evidence="2">The sequence shown here is derived from an EMBL/GenBank/DDBJ whole genome shotgun (WGS) entry which is preliminary data.</text>
</comment>
<accession>A0A2P2E7S8</accession>
<sequence>MGKDWLIAFLLIAANPAPPASTPQDKAPSSPAGVPQLGEDKAVISSTTPPVQAPVRCDARQYRGLVGRTLSDVLTQKLPAGTRIVRVGDPQLEPLGPGRLVIEINRSTRVGRIYCS</sequence>
<evidence type="ECO:0000313" key="2">
    <source>
        <dbReference type="EMBL" id="GBF57110.1"/>
    </source>
</evidence>
<dbReference type="Proteomes" id="UP000245086">
    <property type="component" value="Unassembled WGS sequence"/>
</dbReference>
<protein>
    <recommendedName>
        <fullName evidence="4">Peptidase inhibitor I78 family protein</fullName>
    </recommendedName>
</protein>
<organism evidence="2 3">
    <name type="scientific">Candidatus Phycosocius bacilliformis</name>
    <dbReference type="NCBI Taxonomy" id="1445552"/>
    <lineage>
        <taxon>Bacteria</taxon>
        <taxon>Pseudomonadati</taxon>
        <taxon>Pseudomonadota</taxon>
        <taxon>Alphaproteobacteria</taxon>
        <taxon>Caulobacterales</taxon>
        <taxon>Caulobacterales incertae sedis</taxon>
        <taxon>Candidatus Phycosocius</taxon>
    </lineage>
</organism>
<reference evidence="2 3" key="1">
    <citation type="journal article" date="2018" name="Genome Announc.">
        <title>Draft Genome Sequence of "Candidatus Phycosocius bacilliformis," an Alphaproteobacterial Ectosymbiont of the Hydrocarbon-Producing Green Alga Botryococcus braunii.</title>
        <authorList>
            <person name="Tanabe Y."/>
            <person name="Yamaguchi H."/>
            <person name="Watanabe M.M."/>
        </authorList>
    </citation>
    <scope>NUCLEOTIDE SEQUENCE [LARGE SCALE GENOMIC DNA]</scope>
    <source>
        <strain evidence="2 3">BOTRYCO-2</strain>
    </source>
</reference>